<evidence type="ECO:0000313" key="3">
    <source>
        <dbReference type="EMBL" id="SNR99507.1"/>
    </source>
</evidence>
<dbReference type="PANTHER" id="PTHR45138:SF9">
    <property type="entry name" value="DIGUANYLATE CYCLASE DGCM-RELATED"/>
    <property type="match status" value="1"/>
</dbReference>
<feature type="transmembrane region" description="Helical" evidence="1">
    <location>
        <begin position="7"/>
        <end position="28"/>
    </location>
</feature>
<keyword evidence="1" id="KW-0812">Transmembrane</keyword>
<feature type="transmembrane region" description="Helical" evidence="1">
    <location>
        <begin position="40"/>
        <end position="57"/>
    </location>
</feature>
<reference evidence="3 4" key="1">
    <citation type="submission" date="2017-06" db="EMBL/GenBank/DDBJ databases">
        <authorList>
            <person name="Kim H.J."/>
            <person name="Triplett B.A."/>
        </authorList>
    </citation>
    <scope>NUCLEOTIDE SEQUENCE [LARGE SCALE GENOMIC DNA]</scope>
    <source>
        <strain evidence="3 4">SCA</strain>
    </source>
</reference>
<evidence type="ECO:0000259" key="2">
    <source>
        <dbReference type="PROSITE" id="PS50887"/>
    </source>
</evidence>
<dbReference type="Proteomes" id="UP000198304">
    <property type="component" value="Unassembled WGS sequence"/>
</dbReference>
<feature type="domain" description="GGDEF" evidence="2">
    <location>
        <begin position="261"/>
        <end position="404"/>
    </location>
</feature>
<dbReference type="SUPFAM" id="SSF55073">
    <property type="entry name" value="Nucleotide cyclase"/>
    <property type="match status" value="1"/>
</dbReference>
<dbReference type="InterPro" id="IPR050469">
    <property type="entry name" value="Diguanylate_Cyclase"/>
</dbReference>
<keyword evidence="4" id="KW-1185">Reference proteome</keyword>
<dbReference type="RefSeq" id="WP_089281463.1">
    <property type="nucleotide sequence ID" value="NZ_FZOJ01000002.1"/>
</dbReference>
<name>A0A239AV64_9FIRM</name>
<evidence type="ECO:0000313" key="4">
    <source>
        <dbReference type="Proteomes" id="UP000198304"/>
    </source>
</evidence>
<feature type="transmembrane region" description="Helical" evidence="1">
    <location>
        <begin position="62"/>
        <end position="81"/>
    </location>
</feature>
<feature type="transmembrane region" description="Helical" evidence="1">
    <location>
        <begin position="193"/>
        <end position="209"/>
    </location>
</feature>
<proteinExistence type="predicted"/>
<dbReference type="PANTHER" id="PTHR45138">
    <property type="entry name" value="REGULATORY COMPONENTS OF SENSORY TRANSDUCTION SYSTEM"/>
    <property type="match status" value="1"/>
</dbReference>
<dbReference type="GO" id="GO:1902201">
    <property type="term" value="P:negative regulation of bacterial-type flagellum-dependent cell motility"/>
    <property type="evidence" value="ECO:0007669"/>
    <property type="project" value="TreeGrafter"/>
</dbReference>
<dbReference type="InterPro" id="IPR029787">
    <property type="entry name" value="Nucleotide_cyclase"/>
</dbReference>
<dbReference type="Gene3D" id="3.30.70.270">
    <property type="match status" value="1"/>
</dbReference>
<dbReference type="EMBL" id="FZOJ01000002">
    <property type="protein sequence ID" value="SNR99507.1"/>
    <property type="molecule type" value="Genomic_DNA"/>
</dbReference>
<dbReference type="GO" id="GO:0005886">
    <property type="term" value="C:plasma membrane"/>
    <property type="evidence" value="ECO:0007669"/>
    <property type="project" value="TreeGrafter"/>
</dbReference>
<accession>A0A239AV64</accession>
<feature type="transmembrane region" description="Helical" evidence="1">
    <location>
        <begin position="123"/>
        <end position="140"/>
    </location>
</feature>
<dbReference type="GO" id="GO:0052621">
    <property type="term" value="F:diguanylate cyclase activity"/>
    <property type="evidence" value="ECO:0007669"/>
    <property type="project" value="TreeGrafter"/>
</dbReference>
<dbReference type="NCBIfam" id="TIGR00254">
    <property type="entry name" value="GGDEF"/>
    <property type="match status" value="1"/>
</dbReference>
<feature type="transmembrane region" description="Helical" evidence="1">
    <location>
        <begin position="169"/>
        <end position="186"/>
    </location>
</feature>
<feature type="transmembrane region" description="Helical" evidence="1">
    <location>
        <begin position="215"/>
        <end position="235"/>
    </location>
</feature>
<feature type="transmembrane region" description="Helical" evidence="1">
    <location>
        <begin position="93"/>
        <end position="111"/>
    </location>
</feature>
<dbReference type="InterPro" id="IPR000160">
    <property type="entry name" value="GGDEF_dom"/>
</dbReference>
<dbReference type="Pfam" id="PF00990">
    <property type="entry name" value="GGDEF"/>
    <property type="match status" value="1"/>
</dbReference>
<dbReference type="GO" id="GO:0043709">
    <property type="term" value="P:cell adhesion involved in single-species biofilm formation"/>
    <property type="evidence" value="ECO:0007669"/>
    <property type="project" value="TreeGrafter"/>
</dbReference>
<dbReference type="PROSITE" id="PS50887">
    <property type="entry name" value="GGDEF"/>
    <property type="match status" value="1"/>
</dbReference>
<protein>
    <submittedName>
        <fullName evidence="3">Diguanylate cyclase (GGDEF) domain-containing protein</fullName>
    </submittedName>
</protein>
<dbReference type="CDD" id="cd01949">
    <property type="entry name" value="GGDEF"/>
    <property type="match status" value="1"/>
</dbReference>
<keyword evidence="1" id="KW-1133">Transmembrane helix</keyword>
<dbReference type="SMART" id="SM00267">
    <property type="entry name" value="GGDEF"/>
    <property type="match status" value="1"/>
</dbReference>
<evidence type="ECO:0000256" key="1">
    <source>
        <dbReference type="SAM" id="Phobius"/>
    </source>
</evidence>
<dbReference type="AlphaFoldDB" id="A0A239AV64"/>
<organism evidence="3 4">
    <name type="scientific">Anaerovirgula multivorans</name>
    <dbReference type="NCBI Taxonomy" id="312168"/>
    <lineage>
        <taxon>Bacteria</taxon>
        <taxon>Bacillati</taxon>
        <taxon>Bacillota</taxon>
        <taxon>Clostridia</taxon>
        <taxon>Peptostreptococcales</taxon>
        <taxon>Natronincolaceae</taxon>
        <taxon>Anaerovirgula</taxon>
    </lineage>
</organism>
<sequence length="404" mass="46551">MKKAFNLLISFFIPFGLLFFAYIIYLNIEMLPPLWIESLRYAPHTLFLISMLLGSWFNKSKVLFIAFTLAVAYWSYSYVPLSMTSLYYPNDAFQFLVTLGIPINLLLFSFLRERGILSLWGKLKVLMIMVQGWSITYLINRKPNYVEDYFKKSLLIQLPVGFDWDVDKMMLLFIITAIALFIKAILKDDFMDKAFLSILTAMLVVIYSVKVEIGYAIFFSAAGLMLIVAIIQSSYKMAYIDELTQIPSRRALEEELLKLGGQYTIAMIDIDFFKKFNDRYGHDIGDDVLRMVAACLKRVGGSGKAFRYGGEEFTIVFHNRGMEEVTSYLEELRKRVSQKTYDYKGKKKAGSRKKSKPQSKKLHVTISIGIAEKNEIYSIPEEVRKSADKALYRAKKKGRNCVCK</sequence>
<dbReference type="InterPro" id="IPR043128">
    <property type="entry name" value="Rev_trsase/Diguanyl_cyclase"/>
</dbReference>
<gene>
    <name evidence="3" type="ORF">SAMN05446037_1002285</name>
</gene>
<keyword evidence="1" id="KW-0472">Membrane</keyword>